<feature type="region of interest" description="Disordered" evidence="1">
    <location>
        <begin position="39"/>
        <end position="109"/>
    </location>
</feature>
<dbReference type="GO" id="GO:0016020">
    <property type="term" value="C:membrane"/>
    <property type="evidence" value="ECO:0007669"/>
    <property type="project" value="TreeGrafter"/>
</dbReference>
<dbReference type="SUPFAM" id="SSF143865">
    <property type="entry name" value="CorA soluble domain-like"/>
    <property type="match status" value="1"/>
</dbReference>
<dbReference type="Gene3D" id="3.30.460.20">
    <property type="entry name" value="CorA soluble domain-like"/>
    <property type="match status" value="1"/>
</dbReference>
<protein>
    <submittedName>
        <fullName evidence="2">Uncharacterized protein</fullName>
    </submittedName>
</protein>
<evidence type="ECO:0000256" key="1">
    <source>
        <dbReference type="SAM" id="MobiDB-lite"/>
    </source>
</evidence>
<dbReference type="GO" id="GO:0015095">
    <property type="term" value="F:magnesium ion transmembrane transporter activity"/>
    <property type="evidence" value="ECO:0007669"/>
    <property type="project" value="TreeGrafter"/>
</dbReference>
<gene>
    <name evidence="2" type="ORF">A0H81_09726</name>
</gene>
<evidence type="ECO:0000313" key="2">
    <source>
        <dbReference type="EMBL" id="OBZ70150.1"/>
    </source>
</evidence>
<dbReference type="PANTHER" id="PTHR21535">
    <property type="entry name" value="MAGNESIUM AND COBALT TRANSPORT PROTEIN/MITOCHONDRIAL IMPORT INNER MEMBRANE TRANSLOCASE SUBUNIT TIM8"/>
    <property type="match status" value="1"/>
</dbReference>
<accession>A0A1C7LZL1</accession>
<dbReference type="AlphaFoldDB" id="A0A1C7LZL1"/>
<organism evidence="2 3">
    <name type="scientific">Grifola frondosa</name>
    <name type="common">Maitake</name>
    <name type="synonym">Polyporus frondosus</name>
    <dbReference type="NCBI Taxonomy" id="5627"/>
    <lineage>
        <taxon>Eukaryota</taxon>
        <taxon>Fungi</taxon>
        <taxon>Dikarya</taxon>
        <taxon>Basidiomycota</taxon>
        <taxon>Agaricomycotina</taxon>
        <taxon>Agaricomycetes</taxon>
        <taxon>Polyporales</taxon>
        <taxon>Grifolaceae</taxon>
        <taxon>Grifola</taxon>
    </lineage>
</organism>
<comment type="caution">
    <text evidence="2">The sequence shown here is derived from an EMBL/GenBank/DDBJ whole genome shotgun (WGS) entry which is preliminary data.</text>
</comment>
<dbReference type="InterPro" id="IPR045861">
    <property type="entry name" value="CorA_cytoplasmic_dom"/>
</dbReference>
<reference evidence="2 3" key="1">
    <citation type="submission" date="2016-03" db="EMBL/GenBank/DDBJ databases">
        <title>Whole genome sequencing of Grifola frondosa 9006-11.</title>
        <authorList>
            <person name="Min B."/>
            <person name="Park H."/>
            <person name="Kim J.-G."/>
            <person name="Cho H."/>
            <person name="Oh Y.-L."/>
            <person name="Kong W.-S."/>
            <person name="Choi I.-G."/>
        </authorList>
    </citation>
    <scope>NUCLEOTIDE SEQUENCE [LARGE SCALE GENOMIC DNA]</scope>
    <source>
        <strain evidence="2 3">9006-11</strain>
    </source>
</reference>
<dbReference type="PANTHER" id="PTHR21535:SF51">
    <property type="entry name" value="MANGANESE RESISTANCE PROTEIN MNR2"/>
    <property type="match status" value="1"/>
</dbReference>
<dbReference type="EMBL" id="LUGG01000014">
    <property type="protein sequence ID" value="OBZ70150.1"/>
    <property type="molecule type" value="Genomic_DNA"/>
</dbReference>
<dbReference type="GO" id="GO:0010961">
    <property type="term" value="P:intracellular magnesium ion homeostasis"/>
    <property type="evidence" value="ECO:0007669"/>
    <property type="project" value="TreeGrafter"/>
</dbReference>
<dbReference type="Proteomes" id="UP000092993">
    <property type="component" value="Unassembled WGS sequence"/>
</dbReference>
<keyword evidence="3" id="KW-1185">Reference proteome</keyword>
<proteinExistence type="predicted"/>
<name>A0A1C7LZL1_GRIFR</name>
<evidence type="ECO:0000313" key="3">
    <source>
        <dbReference type="Proteomes" id="UP000092993"/>
    </source>
</evidence>
<dbReference type="OrthoDB" id="29879at2759"/>
<feature type="compositionally biased region" description="Polar residues" evidence="1">
    <location>
        <begin position="45"/>
        <end position="58"/>
    </location>
</feature>
<dbReference type="STRING" id="5627.A0A1C7LZL1"/>
<sequence>MYQATVDRADRPRYDFSLMEDFANAEKARLGIRSPAGGFNFRPVPSSSTHALDSSQREGGQPPAQDFTLPFTLPRVRQRKLSQSAPGPRRGKMALFEQPSAPPPALASRAPHLATGTTLSAVPSYENLSDVTGGPGGLGNGDLDIGIGGGAGSGHDRPYRFSFYSNALSATIHARSLCELPAEGQSFEDLFLGQGNMTPKTTNGIGAGPNNLGRMGVGGMGGGANGPVPRSAASSPIPIPAGVNGDRAGGISKMYPNERRNGNGVESYTWWLDVLSPTDEEMKLLSKVFSIHPLTTEDIQMEETREKIELFRNLSRVFPWIRSRSV</sequence>